<dbReference type="PANTHER" id="PTHR31111:SF47">
    <property type="entry name" value="F-BOX ASSOCIATED UBIQUITINATION EFFECTOR FAMILY PROTEIN"/>
    <property type="match status" value="1"/>
</dbReference>
<dbReference type="Proteomes" id="UP000032141">
    <property type="component" value="Chromosome C9"/>
</dbReference>
<feature type="domain" description="F-box associated beta-propeller type 3" evidence="1">
    <location>
        <begin position="29"/>
        <end position="213"/>
    </location>
</feature>
<sequence>NQLWSSVIASQEFRNHHLNIASSSPTPRLLIAFEDFYGAKLPVVSIPNPNVVLSFSSYKDLSMVNIKGKIVYNAGRGLICVGAGFENVGICNPSTRQVHNLPDFKFKQTQIVCPRPMYIFGYDPVGDQYKVLALDDLPWRLEHKIVVLGGEETWRESPCVACPHVVCTKGLYMNGTVYYGAFMKDIDSPYISIIVRFDVRFETFNIFKVPSKLVPVGYEFMWKERGWSPTDKTLLDLLSSCPTLYYLIIIAGLSLDNVSFSFPQLNFQDLLTNLCRTFLSTLKGLIPTRMRFESLINYGGKIGVVESPRVCGFRLWVGEDAEKEEWSMSTLHLPESYVGVDFEIMDTFF</sequence>
<dbReference type="InterPro" id="IPR013187">
    <property type="entry name" value="F-box-assoc_dom_typ3"/>
</dbReference>
<dbReference type="PANTHER" id="PTHR31111">
    <property type="entry name" value="BNAA05G37150D PROTEIN-RELATED"/>
    <property type="match status" value="1"/>
</dbReference>
<dbReference type="AlphaFoldDB" id="A0A0D3E7M4"/>
<protein>
    <recommendedName>
        <fullName evidence="1">F-box associated beta-propeller type 3 domain-containing protein</fullName>
    </recommendedName>
</protein>
<dbReference type="InterPro" id="IPR017451">
    <property type="entry name" value="F-box-assoc_interact_dom"/>
</dbReference>
<evidence type="ECO:0000313" key="2">
    <source>
        <dbReference type="EnsemblPlants" id="Bo9g072890.1"/>
    </source>
</evidence>
<reference evidence="2" key="2">
    <citation type="submission" date="2015-03" db="UniProtKB">
        <authorList>
            <consortium name="EnsemblPlants"/>
        </authorList>
    </citation>
    <scope>IDENTIFICATION</scope>
</reference>
<reference evidence="2 3" key="1">
    <citation type="journal article" date="2014" name="Genome Biol.">
        <title>Transcriptome and methylome profiling reveals relics of genome dominance in the mesopolyploid Brassica oleracea.</title>
        <authorList>
            <person name="Parkin I.A."/>
            <person name="Koh C."/>
            <person name="Tang H."/>
            <person name="Robinson S.J."/>
            <person name="Kagale S."/>
            <person name="Clarke W.E."/>
            <person name="Town C.D."/>
            <person name="Nixon J."/>
            <person name="Krishnakumar V."/>
            <person name="Bidwell S.L."/>
            <person name="Denoeud F."/>
            <person name="Belcram H."/>
            <person name="Links M.G."/>
            <person name="Just J."/>
            <person name="Clarke C."/>
            <person name="Bender T."/>
            <person name="Huebert T."/>
            <person name="Mason A.S."/>
            <person name="Pires J.C."/>
            <person name="Barker G."/>
            <person name="Moore J."/>
            <person name="Walley P.G."/>
            <person name="Manoli S."/>
            <person name="Batley J."/>
            <person name="Edwards D."/>
            <person name="Nelson M.N."/>
            <person name="Wang X."/>
            <person name="Paterson A.H."/>
            <person name="King G."/>
            <person name="Bancroft I."/>
            <person name="Chalhoub B."/>
            <person name="Sharpe A.G."/>
        </authorList>
    </citation>
    <scope>NUCLEOTIDE SEQUENCE</scope>
    <source>
        <strain evidence="2 3">cv. TO1000</strain>
    </source>
</reference>
<accession>A0A0D3E7M4</accession>
<proteinExistence type="predicted"/>
<dbReference type="NCBIfam" id="TIGR01640">
    <property type="entry name" value="F_box_assoc_1"/>
    <property type="match status" value="1"/>
</dbReference>
<dbReference type="OMA" id="VESPRVC"/>
<dbReference type="HOGENOM" id="CLU_027176_8_2_1"/>
<evidence type="ECO:0000259" key="1">
    <source>
        <dbReference type="Pfam" id="PF08268"/>
    </source>
</evidence>
<dbReference type="Gramene" id="Bo9g072890.1">
    <property type="protein sequence ID" value="Bo9g072890.1"/>
    <property type="gene ID" value="Bo9g072890"/>
</dbReference>
<evidence type="ECO:0000313" key="3">
    <source>
        <dbReference type="Proteomes" id="UP000032141"/>
    </source>
</evidence>
<organism evidence="2 3">
    <name type="scientific">Brassica oleracea var. oleracea</name>
    <dbReference type="NCBI Taxonomy" id="109376"/>
    <lineage>
        <taxon>Eukaryota</taxon>
        <taxon>Viridiplantae</taxon>
        <taxon>Streptophyta</taxon>
        <taxon>Embryophyta</taxon>
        <taxon>Tracheophyta</taxon>
        <taxon>Spermatophyta</taxon>
        <taxon>Magnoliopsida</taxon>
        <taxon>eudicotyledons</taxon>
        <taxon>Gunneridae</taxon>
        <taxon>Pentapetalae</taxon>
        <taxon>rosids</taxon>
        <taxon>malvids</taxon>
        <taxon>Brassicales</taxon>
        <taxon>Brassicaceae</taxon>
        <taxon>Brassiceae</taxon>
        <taxon>Brassica</taxon>
    </lineage>
</organism>
<keyword evidence="3" id="KW-1185">Reference proteome</keyword>
<name>A0A0D3E7M4_BRAOL</name>
<dbReference type="EnsemblPlants" id="Bo9g072890.1">
    <property type="protein sequence ID" value="Bo9g072890.1"/>
    <property type="gene ID" value="Bo9g072890"/>
</dbReference>
<feature type="domain" description="F-box associated beta-propeller type 3" evidence="1">
    <location>
        <begin position="292"/>
        <end position="338"/>
    </location>
</feature>
<dbReference type="Pfam" id="PF08268">
    <property type="entry name" value="FBA_3"/>
    <property type="match status" value="2"/>
</dbReference>